<evidence type="ECO:0000313" key="2">
    <source>
        <dbReference type="EMBL" id="KIH70174.1"/>
    </source>
</evidence>
<dbReference type="EMBL" id="JXII01000008">
    <property type="protein sequence ID" value="KIH70174.1"/>
    <property type="molecule type" value="Genomic_DNA"/>
</dbReference>
<feature type="compositionally biased region" description="Acidic residues" evidence="1">
    <location>
        <begin position="39"/>
        <end position="55"/>
    </location>
</feature>
<organism evidence="2 4">
    <name type="scientific">Salinicoccus roseus</name>
    <dbReference type="NCBI Taxonomy" id="45670"/>
    <lineage>
        <taxon>Bacteria</taxon>
        <taxon>Bacillati</taxon>
        <taxon>Bacillota</taxon>
        <taxon>Bacilli</taxon>
        <taxon>Bacillales</taxon>
        <taxon>Staphylococcaceae</taxon>
        <taxon>Salinicoccus</taxon>
    </lineage>
</organism>
<evidence type="ECO:0000313" key="4">
    <source>
        <dbReference type="Proteomes" id="UP000031546"/>
    </source>
</evidence>
<comment type="caution">
    <text evidence="2">The sequence shown here is derived from an EMBL/GenBank/DDBJ whole genome shotgun (WGS) entry which is preliminary data.</text>
</comment>
<sequence length="63" mass="7227">MNRDRRGSRNVDVDRMINEGGGGFMYYFDDFHHEIEAPQPDDTDEAVSQTEENEASPEYKEAG</sequence>
<keyword evidence="5" id="KW-1185">Reference proteome</keyword>
<gene>
    <name evidence="3" type="ORF">F7P68_0010810</name>
    <name evidence="2" type="ORF">SN16_09420</name>
</gene>
<dbReference type="AlphaFoldDB" id="A0A0C2HEW8"/>
<proteinExistence type="predicted"/>
<feature type="region of interest" description="Disordered" evidence="1">
    <location>
        <begin position="32"/>
        <end position="63"/>
    </location>
</feature>
<reference evidence="3 5" key="4">
    <citation type="submission" date="2022-12" db="EMBL/GenBank/DDBJ databases">
        <title>Genome analysis and biological profiling of marine Salinicoccus roseus MOSEL-ME25.</title>
        <authorList>
            <person name="Mirza F.T."/>
            <person name="Xie Y."/>
            <person name="Shinwari Z.K."/>
        </authorList>
    </citation>
    <scope>NUCLEOTIDE SEQUENCE [LARGE SCALE GENOMIC DNA]</scope>
    <source>
        <strain evidence="3 5">MOSEL-ME25</strain>
    </source>
</reference>
<dbReference type="RefSeq" id="WP_040106379.1">
    <property type="nucleotide sequence ID" value="NZ_JABEVU030000001.1"/>
</dbReference>
<accession>A0A0C2HEW8</accession>
<dbReference type="EMBL" id="JABEVU030000001">
    <property type="protein sequence ID" value="MDB0581019.1"/>
    <property type="molecule type" value="Genomic_DNA"/>
</dbReference>
<dbReference type="STRING" id="45670.SN16_09420"/>
<dbReference type="Proteomes" id="UP000031546">
    <property type="component" value="Unassembled WGS sequence"/>
</dbReference>
<reference evidence="3" key="3">
    <citation type="submission" date="2020-04" db="EMBL/GenBank/DDBJ databases">
        <authorList>
            <person name="Tanveer F."/>
            <person name="Xie Y."/>
            <person name="Shinwari Z.K."/>
        </authorList>
    </citation>
    <scope>NUCLEOTIDE SEQUENCE</scope>
    <source>
        <strain evidence="3">MOSEL-ME25</strain>
    </source>
</reference>
<dbReference type="GeneID" id="77845776"/>
<reference evidence="2 4" key="1">
    <citation type="submission" date="2015-01" db="EMBL/GenBank/DDBJ databases">
        <title>Genome sequences of high lactate-tolerant strain Salinicoccus roseus W12 with industrial interest.</title>
        <authorList>
            <person name="Wang H."/>
            <person name="Yu B."/>
        </authorList>
    </citation>
    <scope>NUCLEOTIDE SEQUENCE [LARGE SCALE GENOMIC DNA]</scope>
    <source>
        <strain evidence="2 4">W12</strain>
    </source>
</reference>
<evidence type="ECO:0000313" key="5">
    <source>
        <dbReference type="Proteomes" id="UP000527860"/>
    </source>
</evidence>
<evidence type="ECO:0000256" key="1">
    <source>
        <dbReference type="SAM" id="MobiDB-lite"/>
    </source>
</evidence>
<name>A0A0C2HEW8_9STAP</name>
<reference evidence="5" key="2">
    <citation type="submission" date="2020-04" db="EMBL/GenBank/DDBJ databases">
        <title>Genome analysis and biological profiling of marine Cellulosimicrobium funkei MOSEL-ME6.</title>
        <authorList>
            <person name="Tanveer F."/>
            <person name="Xie Y."/>
            <person name="Shinwari Z.K."/>
        </authorList>
    </citation>
    <scope>NUCLEOTIDE SEQUENCE [LARGE SCALE GENOMIC DNA]</scope>
    <source>
        <strain evidence="5">MOSEL-ME25</strain>
    </source>
</reference>
<protein>
    <submittedName>
        <fullName evidence="2">Uncharacterized protein</fullName>
    </submittedName>
</protein>
<evidence type="ECO:0000313" key="3">
    <source>
        <dbReference type="EMBL" id="MDB0581019.1"/>
    </source>
</evidence>
<dbReference type="Proteomes" id="UP000527860">
    <property type="component" value="Unassembled WGS sequence"/>
</dbReference>